<keyword evidence="3" id="KW-0288">FMN</keyword>
<reference evidence="6" key="1">
    <citation type="submission" date="2023-03" db="EMBL/GenBank/DDBJ databases">
        <authorList>
            <person name="Steffen K."/>
            <person name="Cardenas P."/>
        </authorList>
    </citation>
    <scope>NUCLEOTIDE SEQUENCE</scope>
</reference>
<evidence type="ECO:0000313" key="7">
    <source>
        <dbReference type="Proteomes" id="UP001174909"/>
    </source>
</evidence>
<gene>
    <name evidence="6" type="ORF">GBAR_LOCUS23801</name>
</gene>
<keyword evidence="4" id="KW-0808">Transferase</keyword>
<dbReference type="InterPro" id="IPR004507">
    <property type="entry name" value="UbiX-like"/>
</dbReference>
<protein>
    <submittedName>
        <fullName evidence="6">Flavin prenyltransferase UbiX</fullName>
    </submittedName>
</protein>
<dbReference type="Proteomes" id="UP001174909">
    <property type="component" value="Unassembled WGS sequence"/>
</dbReference>
<dbReference type="GO" id="GO:0004659">
    <property type="term" value="F:prenyltransferase activity"/>
    <property type="evidence" value="ECO:0007669"/>
    <property type="project" value="UniProtKB-KW"/>
</dbReference>
<dbReference type="Gene3D" id="3.40.50.1950">
    <property type="entry name" value="Flavin prenyltransferase-like"/>
    <property type="match status" value="1"/>
</dbReference>
<evidence type="ECO:0000256" key="4">
    <source>
        <dbReference type="ARBA" id="ARBA00022679"/>
    </source>
</evidence>
<dbReference type="InterPro" id="IPR003382">
    <property type="entry name" value="Flavoprotein"/>
</dbReference>
<name>A0AA35X2H9_GEOBA</name>
<organism evidence="6 7">
    <name type="scientific">Geodia barretti</name>
    <name type="common">Barrett's horny sponge</name>
    <dbReference type="NCBI Taxonomy" id="519541"/>
    <lineage>
        <taxon>Eukaryota</taxon>
        <taxon>Metazoa</taxon>
        <taxon>Porifera</taxon>
        <taxon>Demospongiae</taxon>
        <taxon>Heteroscleromorpha</taxon>
        <taxon>Tetractinellida</taxon>
        <taxon>Astrophorina</taxon>
        <taxon>Geodiidae</taxon>
        <taxon>Geodia</taxon>
    </lineage>
</organism>
<dbReference type="EMBL" id="CASHTH010003292">
    <property type="protein sequence ID" value="CAI8042908.1"/>
    <property type="molecule type" value="Genomic_DNA"/>
</dbReference>
<feature type="domain" description="Flavoprotein" evidence="5">
    <location>
        <begin position="13"/>
        <end position="184"/>
    </location>
</feature>
<dbReference type="HAMAP" id="MF_01984">
    <property type="entry name" value="ubiX_pad"/>
    <property type="match status" value="1"/>
</dbReference>
<accession>A0AA35X2H9</accession>
<dbReference type="InterPro" id="IPR036551">
    <property type="entry name" value="Flavin_trans-like"/>
</dbReference>
<dbReference type="NCBIfam" id="TIGR00421">
    <property type="entry name" value="ubiX_pad"/>
    <property type="match status" value="1"/>
</dbReference>
<keyword evidence="7" id="KW-1185">Reference proteome</keyword>
<comment type="caution">
    <text evidence="6">The sequence shown here is derived from an EMBL/GenBank/DDBJ whole genome shotgun (WGS) entry which is preliminary data.</text>
</comment>
<dbReference type="SUPFAM" id="SSF52507">
    <property type="entry name" value="Homo-oligomeric flavin-containing Cys decarboxylases, HFCD"/>
    <property type="match status" value="1"/>
</dbReference>
<dbReference type="Pfam" id="PF02441">
    <property type="entry name" value="Flavoprotein"/>
    <property type="match status" value="1"/>
</dbReference>
<dbReference type="AlphaFoldDB" id="A0AA35X2H9"/>
<evidence type="ECO:0000256" key="2">
    <source>
        <dbReference type="ARBA" id="ARBA00022630"/>
    </source>
</evidence>
<evidence type="ECO:0000256" key="1">
    <source>
        <dbReference type="ARBA" id="ARBA00022602"/>
    </source>
</evidence>
<evidence type="ECO:0000313" key="6">
    <source>
        <dbReference type="EMBL" id="CAI8042908.1"/>
    </source>
</evidence>
<evidence type="ECO:0000256" key="3">
    <source>
        <dbReference type="ARBA" id="ARBA00022643"/>
    </source>
</evidence>
<keyword evidence="2" id="KW-0285">Flavoprotein</keyword>
<sequence>MVTSDPVSLNHPVVVGITGASGAVIARELIDTLLNRKHSVIAVASNAARMVWQEELDEPYNQAVARWLEHPRFRQYAISDLFASIASGTTPTAGMVIAPASMNSVASIAHGLTPNLVLRAADVTLKERRRLVLIPRETPLHAIHLENMLTLSRMGAVILPPEPPFYLKPLDIDGVVRFVVQRALVALGLTDALPDDLQYQDRQR</sequence>
<proteinExistence type="inferred from homology"/>
<evidence type="ECO:0000259" key="5">
    <source>
        <dbReference type="Pfam" id="PF02441"/>
    </source>
</evidence>
<keyword evidence="1" id="KW-0637">Prenyltransferase</keyword>